<organism evidence="2">
    <name type="scientific">viral metagenome</name>
    <dbReference type="NCBI Taxonomy" id="1070528"/>
    <lineage>
        <taxon>unclassified sequences</taxon>
        <taxon>metagenomes</taxon>
        <taxon>organismal metagenomes</taxon>
    </lineage>
</organism>
<evidence type="ECO:0000256" key="1">
    <source>
        <dbReference type="SAM" id="Coils"/>
    </source>
</evidence>
<feature type="coiled-coil region" evidence="1">
    <location>
        <begin position="178"/>
        <end position="212"/>
    </location>
</feature>
<sequence length="299" mass="35714">MVFEFLIIFFYPVFFDFAFHYFQWPTILNWFTFYKQNEEYTITETEIKDDSLVKINKFDKQYESKYMEEYKNTSKTYVFTSDELLLINDTVEELKLKNTDNKDLVELLKEAEQVAVNKKVEDLYNSYIFELTPLGNVIMRYNSKSETFDYFSDNAIPYRILETISRKYVLRNNCVPLYVDMEQSLKESEEKAREREKEIKEKELEKEKSSIKTKNIFASFKSYNKQSISNNIQNIPPPRNGSNVRVENKDTIIVIKEEANRYSHQGKMVNFNFLKKIDKKIVNKKLALSFADFKAMNIK</sequence>
<dbReference type="EMBL" id="MN740523">
    <property type="protein sequence ID" value="QHU31100.1"/>
    <property type="molecule type" value="Genomic_DNA"/>
</dbReference>
<protein>
    <submittedName>
        <fullName evidence="2">Uncharacterized protein</fullName>
    </submittedName>
</protein>
<accession>A0A6C0LL93</accession>
<dbReference type="AlphaFoldDB" id="A0A6C0LL93"/>
<name>A0A6C0LL93_9ZZZZ</name>
<proteinExistence type="predicted"/>
<reference evidence="2" key="1">
    <citation type="journal article" date="2020" name="Nature">
        <title>Giant virus diversity and host interactions through global metagenomics.</title>
        <authorList>
            <person name="Schulz F."/>
            <person name="Roux S."/>
            <person name="Paez-Espino D."/>
            <person name="Jungbluth S."/>
            <person name="Walsh D.A."/>
            <person name="Denef V.J."/>
            <person name="McMahon K.D."/>
            <person name="Konstantinidis K.T."/>
            <person name="Eloe-Fadrosh E.A."/>
            <person name="Kyrpides N.C."/>
            <person name="Woyke T."/>
        </authorList>
    </citation>
    <scope>NUCLEOTIDE SEQUENCE</scope>
    <source>
        <strain evidence="2">GVMAG-M-3300027892-73</strain>
    </source>
</reference>
<evidence type="ECO:0000313" key="2">
    <source>
        <dbReference type="EMBL" id="QHU31100.1"/>
    </source>
</evidence>
<keyword evidence="1" id="KW-0175">Coiled coil</keyword>